<sequence>MVRPGDKNVKAVKQKRVADLLFGSSSGSETSSVASDVTSTSSDLVKSVRRKRQSSLEPEPAMKRFKSAGAKNLTEQLREHERFWLADGNAIIELDGILFRVHKSWLSQHSKHIAASLHDKGKSGDKFERIKLDLRGKLKAIDFETLLLFYDNPGDYRYANEPRTLMSLIRAATGLGFDSDRVWLVKELETLWPSSLEELTANLEPHLDAPKVAVLARMCNIDGLLKPAFYNMARMAGFGLNELEESEQIGHADMLRLIRIREYLSDMWVQAAAREDPAFVCRNLQRAPSSDSEGTPTPSEQADEKPALSFIASASVASTCLSFTARHEAWARLVYD</sequence>
<reference evidence="2" key="1">
    <citation type="journal article" date="2020" name="New Phytol.">
        <title>Comparative genomics reveals dynamic genome evolution in host specialist ectomycorrhizal fungi.</title>
        <authorList>
            <person name="Lofgren L.A."/>
            <person name="Nguyen N.H."/>
            <person name="Vilgalys R."/>
            <person name="Ruytinx J."/>
            <person name="Liao H.L."/>
            <person name="Branco S."/>
            <person name="Kuo A."/>
            <person name="LaButti K."/>
            <person name="Lipzen A."/>
            <person name="Andreopoulos W."/>
            <person name="Pangilinan J."/>
            <person name="Riley R."/>
            <person name="Hundley H."/>
            <person name="Na H."/>
            <person name="Barry K."/>
            <person name="Grigoriev I.V."/>
            <person name="Stajich J.E."/>
            <person name="Kennedy P.G."/>
        </authorList>
    </citation>
    <scope>NUCLEOTIDE SEQUENCE</scope>
    <source>
        <strain evidence="2">FC423</strain>
    </source>
</reference>
<feature type="compositionally biased region" description="Low complexity" evidence="1">
    <location>
        <begin position="24"/>
        <end position="45"/>
    </location>
</feature>
<dbReference type="RefSeq" id="XP_041285627.1">
    <property type="nucleotide sequence ID" value="XM_041429897.1"/>
</dbReference>
<accession>A0A9P7JM72</accession>
<dbReference type="AlphaFoldDB" id="A0A9P7JM72"/>
<evidence type="ECO:0000313" key="3">
    <source>
        <dbReference type="Proteomes" id="UP000823399"/>
    </source>
</evidence>
<name>A0A9P7JM72_9AGAM</name>
<feature type="region of interest" description="Disordered" evidence="1">
    <location>
        <begin position="285"/>
        <end position="304"/>
    </location>
</feature>
<dbReference type="EMBL" id="JABBWM010000119">
    <property type="protein sequence ID" value="KAG2088679.1"/>
    <property type="molecule type" value="Genomic_DNA"/>
</dbReference>
<proteinExistence type="predicted"/>
<evidence type="ECO:0000256" key="1">
    <source>
        <dbReference type="SAM" id="MobiDB-lite"/>
    </source>
</evidence>
<keyword evidence="3" id="KW-1185">Reference proteome</keyword>
<dbReference type="OrthoDB" id="2746456at2759"/>
<organism evidence="2 3">
    <name type="scientific">Suillus discolor</name>
    <dbReference type="NCBI Taxonomy" id="1912936"/>
    <lineage>
        <taxon>Eukaryota</taxon>
        <taxon>Fungi</taxon>
        <taxon>Dikarya</taxon>
        <taxon>Basidiomycota</taxon>
        <taxon>Agaricomycotina</taxon>
        <taxon>Agaricomycetes</taxon>
        <taxon>Agaricomycetidae</taxon>
        <taxon>Boletales</taxon>
        <taxon>Suillineae</taxon>
        <taxon>Suillaceae</taxon>
        <taxon>Suillus</taxon>
    </lineage>
</organism>
<feature type="compositionally biased region" description="Polar residues" evidence="1">
    <location>
        <begin position="286"/>
        <end position="300"/>
    </location>
</feature>
<evidence type="ECO:0008006" key="4">
    <source>
        <dbReference type="Google" id="ProtNLM"/>
    </source>
</evidence>
<dbReference type="GeneID" id="64692156"/>
<evidence type="ECO:0000313" key="2">
    <source>
        <dbReference type="EMBL" id="KAG2088679.1"/>
    </source>
</evidence>
<gene>
    <name evidence="2" type="ORF">F5147DRAFT_44627</name>
</gene>
<dbReference type="Proteomes" id="UP000823399">
    <property type="component" value="Unassembled WGS sequence"/>
</dbReference>
<feature type="region of interest" description="Disordered" evidence="1">
    <location>
        <begin position="23"/>
        <end position="59"/>
    </location>
</feature>
<protein>
    <recommendedName>
        <fullName evidence="4">BTB domain-containing protein</fullName>
    </recommendedName>
</protein>
<comment type="caution">
    <text evidence="2">The sequence shown here is derived from an EMBL/GenBank/DDBJ whole genome shotgun (WGS) entry which is preliminary data.</text>
</comment>